<name>A0AAD4CD48_ASPNN</name>
<evidence type="ECO:0000256" key="1">
    <source>
        <dbReference type="ARBA" id="ARBA00022555"/>
    </source>
</evidence>
<evidence type="ECO:0000256" key="2">
    <source>
        <dbReference type="ARBA" id="ARBA00022801"/>
    </source>
</evidence>
<dbReference type="Proteomes" id="UP001194746">
    <property type="component" value="Unassembled WGS sequence"/>
</dbReference>
<keyword evidence="1" id="KW-0820">tRNA-binding</keyword>
<protein>
    <submittedName>
        <fullName evidence="4">Aminoacyl-tRNA hydrolase</fullName>
    </submittedName>
</protein>
<keyword evidence="3" id="KW-0694">RNA-binding</keyword>
<dbReference type="PANTHER" id="PTHR17224:SF1">
    <property type="entry name" value="PEPTIDYL-TRNA HYDROLASE"/>
    <property type="match status" value="1"/>
</dbReference>
<accession>A0AAD4CD48</accession>
<evidence type="ECO:0000256" key="3">
    <source>
        <dbReference type="ARBA" id="ARBA00022884"/>
    </source>
</evidence>
<dbReference type="AlphaFoldDB" id="A0AAD4CD48"/>
<proteinExistence type="predicted"/>
<evidence type="ECO:0000313" key="5">
    <source>
        <dbReference type="Proteomes" id="UP001194746"/>
    </source>
</evidence>
<dbReference type="InterPro" id="IPR036416">
    <property type="entry name" value="Pept_tRNA_hydro_sf"/>
</dbReference>
<keyword evidence="5" id="KW-1185">Reference proteome</keyword>
<keyword evidence="2 4" id="KW-0378">Hydrolase</keyword>
<dbReference type="GO" id="GO:0000049">
    <property type="term" value="F:tRNA binding"/>
    <property type="evidence" value="ECO:0007669"/>
    <property type="project" value="UniProtKB-KW"/>
</dbReference>
<dbReference type="PANTHER" id="PTHR17224">
    <property type="entry name" value="PEPTIDYL-TRNA HYDROLASE"/>
    <property type="match status" value="1"/>
</dbReference>
<sequence>MAATKTISIPHLKTPRRFIFIASIGNPKPYRTTRHSAGHLLLDALIPQLLPRVPLVPATSQGKKGSSSDAIFFKTWHSPSLMNVSGRKLVRELQRWLATTQTETLPQVVQPGQIAVIDVDADADTIENNNNKKKKKSSWLRRGVDPHHLHHVEPTLVILHDELEAPLGKVRMKRGGAESASLRGHRGLISIMEQLQAKKLYPPRAAAAAATTRDAQPVGGLAVLRIGVGIGRPQSREKGSVADYVLTEMNAHELAAVRAAAGTVLDILEDELYREADPVTSS</sequence>
<reference evidence="4" key="1">
    <citation type="journal article" date="2019" name="Beilstein J. Org. Chem.">
        <title>Nanangenines: drimane sesquiterpenoids as the dominant metabolite cohort of a novel Australian fungus, Aspergillus nanangensis.</title>
        <authorList>
            <person name="Lacey H.J."/>
            <person name="Gilchrist C.L.M."/>
            <person name="Crombie A."/>
            <person name="Kalaitzis J.A."/>
            <person name="Vuong D."/>
            <person name="Rutledge P.J."/>
            <person name="Turner P."/>
            <person name="Pitt J.I."/>
            <person name="Lacey E."/>
            <person name="Chooi Y.H."/>
            <person name="Piggott A.M."/>
        </authorList>
    </citation>
    <scope>NUCLEOTIDE SEQUENCE</scope>
    <source>
        <strain evidence="4">MST-FP2251</strain>
    </source>
</reference>
<gene>
    <name evidence="4" type="primary">PTH1</name>
    <name evidence="4" type="ORF">FE257_001944</name>
</gene>
<reference evidence="4" key="2">
    <citation type="submission" date="2020-02" db="EMBL/GenBank/DDBJ databases">
        <authorList>
            <person name="Gilchrist C.L.M."/>
            <person name="Chooi Y.-H."/>
        </authorList>
    </citation>
    <scope>NUCLEOTIDE SEQUENCE</scope>
    <source>
        <strain evidence="4">MST-FP2251</strain>
    </source>
</reference>
<evidence type="ECO:0000313" key="4">
    <source>
        <dbReference type="EMBL" id="KAF9884269.1"/>
    </source>
</evidence>
<organism evidence="4 5">
    <name type="scientific">Aspergillus nanangensis</name>
    <dbReference type="NCBI Taxonomy" id="2582783"/>
    <lineage>
        <taxon>Eukaryota</taxon>
        <taxon>Fungi</taxon>
        <taxon>Dikarya</taxon>
        <taxon>Ascomycota</taxon>
        <taxon>Pezizomycotina</taxon>
        <taxon>Eurotiomycetes</taxon>
        <taxon>Eurotiomycetidae</taxon>
        <taxon>Eurotiales</taxon>
        <taxon>Aspergillaceae</taxon>
        <taxon>Aspergillus</taxon>
        <taxon>Aspergillus subgen. Circumdati</taxon>
    </lineage>
</organism>
<dbReference type="Gene3D" id="3.40.50.1470">
    <property type="entry name" value="Peptidyl-tRNA hydrolase"/>
    <property type="match status" value="1"/>
</dbReference>
<comment type="caution">
    <text evidence="4">The sequence shown here is derived from an EMBL/GenBank/DDBJ whole genome shotgun (WGS) entry which is preliminary data.</text>
</comment>
<dbReference type="EMBL" id="VCAU01000128">
    <property type="protein sequence ID" value="KAF9884269.1"/>
    <property type="molecule type" value="Genomic_DNA"/>
</dbReference>
<dbReference type="Pfam" id="PF01195">
    <property type="entry name" value="Pept_tRNA_hydro"/>
    <property type="match status" value="1"/>
</dbReference>
<dbReference type="SUPFAM" id="SSF53178">
    <property type="entry name" value="Peptidyl-tRNA hydrolase-like"/>
    <property type="match status" value="2"/>
</dbReference>
<dbReference type="InterPro" id="IPR001328">
    <property type="entry name" value="Pept_tRNA_hydro"/>
</dbReference>
<dbReference type="GO" id="GO:0004045">
    <property type="term" value="F:peptidyl-tRNA hydrolase activity"/>
    <property type="evidence" value="ECO:0007669"/>
    <property type="project" value="InterPro"/>
</dbReference>